<dbReference type="AlphaFoldDB" id="A0A6G1DDC1"/>
<feature type="region of interest" description="Disordered" evidence="1">
    <location>
        <begin position="1"/>
        <end position="20"/>
    </location>
</feature>
<gene>
    <name evidence="2" type="ORF">E2562_001387</name>
</gene>
<dbReference type="EMBL" id="SPHZ02000006">
    <property type="protein sequence ID" value="KAF0910174.1"/>
    <property type="molecule type" value="Genomic_DNA"/>
</dbReference>
<proteinExistence type="predicted"/>
<organism evidence="2 3">
    <name type="scientific">Oryza meyeriana var. granulata</name>
    <dbReference type="NCBI Taxonomy" id="110450"/>
    <lineage>
        <taxon>Eukaryota</taxon>
        <taxon>Viridiplantae</taxon>
        <taxon>Streptophyta</taxon>
        <taxon>Embryophyta</taxon>
        <taxon>Tracheophyta</taxon>
        <taxon>Spermatophyta</taxon>
        <taxon>Magnoliopsida</taxon>
        <taxon>Liliopsida</taxon>
        <taxon>Poales</taxon>
        <taxon>Poaceae</taxon>
        <taxon>BOP clade</taxon>
        <taxon>Oryzoideae</taxon>
        <taxon>Oryzeae</taxon>
        <taxon>Oryzinae</taxon>
        <taxon>Oryza</taxon>
        <taxon>Oryza meyeriana</taxon>
    </lineage>
</organism>
<reference evidence="2 3" key="1">
    <citation type="submission" date="2019-11" db="EMBL/GenBank/DDBJ databases">
        <title>Whole genome sequence of Oryza granulata.</title>
        <authorList>
            <person name="Li W."/>
        </authorList>
    </citation>
    <scope>NUCLEOTIDE SEQUENCE [LARGE SCALE GENOMIC DNA]</scope>
    <source>
        <strain evidence="3">cv. Menghai</strain>
        <tissue evidence="2">Leaf</tissue>
    </source>
</reference>
<evidence type="ECO:0000313" key="2">
    <source>
        <dbReference type="EMBL" id="KAF0910174.1"/>
    </source>
</evidence>
<protein>
    <submittedName>
        <fullName evidence="2">Uncharacterized protein</fullName>
    </submittedName>
</protein>
<name>A0A6G1DDC1_9ORYZ</name>
<evidence type="ECO:0000313" key="3">
    <source>
        <dbReference type="Proteomes" id="UP000479710"/>
    </source>
</evidence>
<feature type="compositionally biased region" description="Polar residues" evidence="1">
    <location>
        <begin position="1"/>
        <end position="10"/>
    </location>
</feature>
<evidence type="ECO:0000256" key="1">
    <source>
        <dbReference type="SAM" id="MobiDB-lite"/>
    </source>
</evidence>
<sequence>MDGDTPSGSRSRGKKMMRTHKAVDMALAAPDPRSPTTRQHGSLNSLLGYKNVYFGRKGAKYPKC</sequence>
<accession>A0A6G1DDC1</accession>
<dbReference type="Proteomes" id="UP000479710">
    <property type="component" value="Unassembled WGS sequence"/>
</dbReference>
<keyword evidence="3" id="KW-1185">Reference proteome</keyword>
<feature type="compositionally biased region" description="Basic residues" evidence="1">
    <location>
        <begin position="11"/>
        <end position="20"/>
    </location>
</feature>
<comment type="caution">
    <text evidence="2">The sequence shown here is derived from an EMBL/GenBank/DDBJ whole genome shotgun (WGS) entry which is preliminary data.</text>
</comment>